<evidence type="ECO:0000313" key="4">
    <source>
        <dbReference type="Proteomes" id="UP000599024"/>
    </source>
</evidence>
<dbReference type="HAMAP" id="MF_00163">
    <property type="entry name" value="Pep_deformylase"/>
    <property type="match status" value="1"/>
</dbReference>
<dbReference type="PANTHER" id="PTHR10458">
    <property type="entry name" value="PEPTIDE DEFORMYLASE"/>
    <property type="match status" value="1"/>
</dbReference>
<dbReference type="EMBL" id="JACNLK010000075">
    <property type="protein sequence ID" value="MBC8209073.1"/>
    <property type="molecule type" value="Genomic_DNA"/>
</dbReference>
<accession>A0A8J6N765</accession>
<dbReference type="PRINTS" id="PR01576">
    <property type="entry name" value="PDEFORMYLASE"/>
</dbReference>
<proteinExistence type="inferred from homology"/>
<feature type="active site" evidence="2">
    <location>
        <position position="136"/>
    </location>
</feature>
<feature type="binding site" evidence="2">
    <location>
        <position position="93"/>
    </location>
    <ligand>
        <name>Fe cation</name>
        <dbReference type="ChEBI" id="CHEBI:24875"/>
    </ligand>
</feature>
<evidence type="ECO:0000256" key="2">
    <source>
        <dbReference type="HAMAP-Rule" id="MF_00163"/>
    </source>
</evidence>
<dbReference type="AlphaFoldDB" id="A0A8J6N765"/>
<evidence type="ECO:0000256" key="1">
    <source>
        <dbReference type="ARBA" id="ARBA00010759"/>
    </source>
</evidence>
<dbReference type="NCBIfam" id="TIGR00079">
    <property type="entry name" value="pept_deformyl"/>
    <property type="match status" value="1"/>
</dbReference>
<keyword evidence="2 3" id="KW-0378">Hydrolase</keyword>
<comment type="function">
    <text evidence="2">Removes the formyl group from the N-terminal Met of newly synthesized proteins. Requires at least a dipeptide for an efficient rate of reaction. N-terminal L-methionine is a prerequisite for activity but the enzyme has broad specificity at other positions.</text>
</comment>
<keyword evidence="2" id="KW-0648">Protein biosynthesis</keyword>
<comment type="caution">
    <text evidence="3">The sequence shown here is derived from an EMBL/GenBank/DDBJ whole genome shotgun (WGS) entry which is preliminary data.</text>
</comment>
<dbReference type="GO" id="GO:0046872">
    <property type="term" value="F:metal ion binding"/>
    <property type="evidence" value="ECO:0007669"/>
    <property type="project" value="UniProtKB-KW"/>
</dbReference>
<dbReference type="SUPFAM" id="SSF56420">
    <property type="entry name" value="Peptide deformylase"/>
    <property type="match status" value="1"/>
</dbReference>
<dbReference type="CDD" id="cd00487">
    <property type="entry name" value="Pep_deformylase"/>
    <property type="match status" value="1"/>
</dbReference>
<dbReference type="PANTHER" id="PTHR10458:SF22">
    <property type="entry name" value="PEPTIDE DEFORMYLASE"/>
    <property type="match status" value="1"/>
</dbReference>
<organism evidence="3 4">
    <name type="scientific">Candidatus Desulfatifera sulfidica</name>
    <dbReference type="NCBI Taxonomy" id="2841691"/>
    <lineage>
        <taxon>Bacteria</taxon>
        <taxon>Pseudomonadati</taxon>
        <taxon>Thermodesulfobacteriota</taxon>
        <taxon>Desulfobulbia</taxon>
        <taxon>Desulfobulbales</taxon>
        <taxon>Desulfobulbaceae</taxon>
        <taxon>Candidatus Desulfatifera</taxon>
    </lineage>
</organism>
<reference evidence="3 4" key="1">
    <citation type="submission" date="2020-08" db="EMBL/GenBank/DDBJ databases">
        <title>Bridging the membrane lipid divide: bacteria of the FCB group superphylum have the potential to synthesize archaeal ether lipids.</title>
        <authorList>
            <person name="Villanueva L."/>
            <person name="Von Meijenfeldt F.A.B."/>
            <person name="Westbye A.B."/>
            <person name="Yadav S."/>
            <person name="Hopmans E.C."/>
            <person name="Dutilh B.E."/>
            <person name="Sinninghe Damste J.S."/>
        </authorList>
    </citation>
    <scope>NUCLEOTIDE SEQUENCE [LARGE SCALE GENOMIC DNA]</scope>
    <source>
        <strain evidence="3">NIOZ-UU81</strain>
    </source>
</reference>
<feature type="binding site" evidence="2">
    <location>
        <position position="139"/>
    </location>
    <ligand>
        <name>Fe cation</name>
        <dbReference type="ChEBI" id="CHEBI:24875"/>
    </ligand>
</feature>
<dbReference type="GO" id="GO:0042586">
    <property type="term" value="F:peptide deformylase activity"/>
    <property type="evidence" value="ECO:0007669"/>
    <property type="project" value="UniProtKB-UniRule"/>
</dbReference>
<comment type="cofactor">
    <cofactor evidence="2">
        <name>Fe(2+)</name>
        <dbReference type="ChEBI" id="CHEBI:29033"/>
    </cofactor>
    <text evidence="2">Binds 1 Fe(2+) ion.</text>
</comment>
<dbReference type="Pfam" id="PF01327">
    <property type="entry name" value="Pep_deformylase"/>
    <property type="match status" value="1"/>
</dbReference>
<comment type="similarity">
    <text evidence="1 2">Belongs to the polypeptide deformylase family.</text>
</comment>
<sequence length="171" mass="19392">MTIRKILAYPDPVLRVPAVPVTKFNEDLSQLVVDMAETMYDAPGIGLAAPQIGESIQLILVDVSREEDEQKFMVMINPEIIEHEGKQDDEEGCLSVLELTAMVQRYQKVTVRYQDIAGKEQELNAEDRFAVVLQHEIDHLNGVLFIDHLSSLKRSLYKKKVKKMLAADQRG</sequence>
<keyword evidence="2" id="KW-0479">Metal-binding</keyword>
<protein>
    <recommendedName>
        <fullName evidence="2">Peptide deformylase</fullName>
        <shortName evidence="2">PDF</shortName>
        <ecNumber evidence="2">3.5.1.88</ecNumber>
    </recommendedName>
    <alternativeName>
        <fullName evidence="2">Polypeptide deformylase</fullName>
    </alternativeName>
</protein>
<evidence type="ECO:0000313" key="3">
    <source>
        <dbReference type="EMBL" id="MBC8209073.1"/>
    </source>
</evidence>
<dbReference type="InterPro" id="IPR036821">
    <property type="entry name" value="Peptide_deformylase_sf"/>
</dbReference>
<name>A0A8J6N765_9BACT</name>
<dbReference type="InterPro" id="IPR023635">
    <property type="entry name" value="Peptide_deformylase"/>
</dbReference>
<dbReference type="NCBIfam" id="NF001159">
    <property type="entry name" value="PRK00150.1-3"/>
    <property type="match status" value="1"/>
</dbReference>
<dbReference type="Proteomes" id="UP000599024">
    <property type="component" value="Unassembled WGS sequence"/>
</dbReference>
<feature type="binding site" evidence="2">
    <location>
        <position position="135"/>
    </location>
    <ligand>
        <name>Fe cation</name>
        <dbReference type="ChEBI" id="CHEBI:24875"/>
    </ligand>
</feature>
<keyword evidence="2" id="KW-0408">Iron</keyword>
<dbReference type="PIRSF" id="PIRSF004749">
    <property type="entry name" value="Pep_def"/>
    <property type="match status" value="1"/>
</dbReference>
<dbReference type="EC" id="3.5.1.88" evidence="2"/>
<comment type="catalytic activity">
    <reaction evidence="2">
        <text>N-terminal N-formyl-L-methionyl-[peptide] + H2O = N-terminal L-methionyl-[peptide] + formate</text>
        <dbReference type="Rhea" id="RHEA:24420"/>
        <dbReference type="Rhea" id="RHEA-COMP:10639"/>
        <dbReference type="Rhea" id="RHEA-COMP:10640"/>
        <dbReference type="ChEBI" id="CHEBI:15377"/>
        <dbReference type="ChEBI" id="CHEBI:15740"/>
        <dbReference type="ChEBI" id="CHEBI:49298"/>
        <dbReference type="ChEBI" id="CHEBI:64731"/>
        <dbReference type="EC" id="3.5.1.88"/>
    </reaction>
</comment>
<dbReference type="Gene3D" id="3.90.45.10">
    <property type="entry name" value="Peptide deformylase"/>
    <property type="match status" value="1"/>
</dbReference>
<dbReference type="GO" id="GO:0006412">
    <property type="term" value="P:translation"/>
    <property type="evidence" value="ECO:0007669"/>
    <property type="project" value="UniProtKB-UniRule"/>
</dbReference>
<gene>
    <name evidence="2 3" type="primary">def</name>
    <name evidence="3" type="ORF">H8E79_07905</name>
</gene>